<feature type="compositionally biased region" description="Polar residues" evidence="1">
    <location>
        <begin position="82"/>
        <end position="93"/>
    </location>
</feature>
<organism evidence="2">
    <name type="scientific">Puccinia triticina (isolate 1-1 / race 1 (BBBD))</name>
    <name type="common">Brown leaf rust fungus</name>
    <dbReference type="NCBI Taxonomy" id="630390"/>
    <lineage>
        <taxon>Eukaryota</taxon>
        <taxon>Fungi</taxon>
        <taxon>Dikarya</taxon>
        <taxon>Basidiomycota</taxon>
        <taxon>Pucciniomycotina</taxon>
        <taxon>Pucciniomycetes</taxon>
        <taxon>Pucciniales</taxon>
        <taxon>Pucciniaceae</taxon>
        <taxon>Puccinia</taxon>
    </lineage>
</organism>
<reference evidence="2" key="1">
    <citation type="submission" date="2009-11" db="EMBL/GenBank/DDBJ databases">
        <authorList>
            <consortium name="The Broad Institute Genome Sequencing Platform"/>
            <person name="Ward D."/>
            <person name="Feldgarden M."/>
            <person name="Earl A."/>
            <person name="Young S.K."/>
            <person name="Zeng Q."/>
            <person name="Koehrsen M."/>
            <person name="Alvarado L."/>
            <person name="Berlin A."/>
            <person name="Bochicchio J."/>
            <person name="Borenstein D."/>
            <person name="Chapman S.B."/>
            <person name="Chen Z."/>
            <person name="Engels R."/>
            <person name="Freedman E."/>
            <person name="Gellesch M."/>
            <person name="Goldberg J."/>
            <person name="Griggs A."/>
            <person name="Gujja S."/>
            <person name="Heilman E."/>
            <person name="Heiman D."/>
            <person name="Hepburn T."/>
            <person name="Howarth C."/>
            <person name="Jen D."/>
            <person name="Larson L."/>
            <person name="Lewis B."/>
            <person name="Mehta T."/>
            <person name="Park D."/>
            <person name="Pearson M."/>
            <person name="Roberts A."/>
            <person name="Saif S."/>
            <person name="Shea T."/>
            <person name="Shenoy N."/>
            <person name="Sisk P."/>
            <person name="Stolte C."/>
            <person name="Sykes S."/>
            <person name="Thomson T."/>
            <person name="Walk T."/>
            <person name="White J."/>
            <person name="Yandava C."/>
            <person name="Izard J."/>
            <person name="Baranova O.V."/>
            <person name="Blanton J.M."/>
            <person name="Tanner A.C."/>
            <person name="Dewhirst F.E."/>
            <person name="Haas B."/>
            <person name="Nusbaum C."/>
            <person name="Birren B."/>
        </authorList>
    </citation>
    <scope>NUCLEOTIDE SEQUENCE [LARGE SCALE GENOMIC DNA]</scope>
    <source>
        <strain evidence="2">1-1 BBBD Race 1</strain>
    </source>
</reference>
<reference evidence="3" key="4">
    <citation type="submission" date="2025-05" db="UniProtKB">
        <authorList>
            <consortium name="EnsemblFungi"/>
        </authorList>
    </citation>
    <scope>IDENTIFICATION</scope>
    <source>
        <strain evidence="3">isolate 1-1 / race 1 (BBBD)</strain>
    </source>
</reference>
<feature type="compositionally biased region" description="Basic and acidic residues" evidence="1">
    <location>
        <begin position="113"/>
        <end position="122"/>
    </location>
</feature>
<feature type="compositionally biased region" description="Polar residues" evidence="1">
    <location>
        <begin position="1"/>
        <end position="11"/>
    </location>
</feature>
<feature type="compositionally biased region" description="Basic and acidic residues" evidence="1">
    <location>
        <begin position="49"/>
        <end position="68"/>
    </location>
</feature>
<dbReference type="VEuPathDB" id="FungiDB:PTTG_08637"/>
<reference evidence="3 4" key="3">
    <citation type="journal article" date="2017" name="G3 (Bethesda)">
        <title>Comparative analysis highlights variable genome content of wheat rusts and divergence of the mating loci.</title>
        <authorList>
            <person name="Cuomo C.A."/>
            <person name="Bakkeren G."/>
            <person name="Khalil H.B."/>
            <person name="Panwar V."/>
            <person name="Joly D."/>
            <person name="Linning R."/>
            <person name="Sakthikumar S."/>
            <person name="Song X."/>
            <person name="Adiconis X."/>
            <person name="Fan L."/>
            <person name="Goldberg J.M."/>
            <person name="Levin J.Z."/>
            <person name="Young S."/>
            <person name="Zeng Q."/>
            <person name="Anikster Y."/>
            <person name="Bruce M."/>
            <person name="Wang M."/>
            <person name="Yin C."/>
            <person name="McCallum B."/>
            <person name="Szabo L.J."/>
            <person name="Hulbert S."/>
            <person name="Chen X."/>
            <person name="Fellers J.P."/>
        </authorList>
    </citation>
    <scope>NUCLEOTIDE SEQUENCE</scope>
    <source>
        <strain evidence="3">isolate 1-1 / race 1 (BBBD)</strain>
        <strain evidence="4">Isolate 1-1 / race 1 (BBBD)</strain>
    </source>
</reference>
<feature type="region of interest" description="Disordered" evidence="1">
    <location>
        <begin position="238"/>
        <end position="273"/>
    </location>
</feature>
<name>A0A0C4F673_PUCT1</name>
<feature type="region of interest" description="Disordered" evidence="1">
    <location>
        <begin position="169"/>
        <end position="198"/>
    </location>
</feature>
<dbReference type="EnsemblFungi" id="PTTG_08637-t43_1">
    <property type="protein sequence ID" value="PTTG_08637-t43_1-p1"/>
    <property type="gene ID" value="PTTG_08637"/>
</dbReference>
<feature type="region of interest" description="Disordered" evidence="1">
    <location>
        <begin position="435"/>
        <end position="518"/>
    </location>
</feature>
<dbReference type="Proteomes" id="UP000005240">
    <property type="component" value="Unassembled WGS sequence"/>
</dbReference>
<dbReference type="EMBL" id="ADAS02000062">
    <property type="protein sequence ID" value="OAV92546.1"/>
    <property type="molecule type" value="Genomic_DNA"/>
</dbReference>
<dbReference type="AlphaFoldDB" id="A0A0C4F673"/>
<evidence type="ECO:0000313" key="4">
    <source>
        <dbReference type="Proteomes" id="UP000005240"/>
    </source>
</evidence>
<evidence type="ECO:0000313" key="2">
    <source>
        <dbReference type="EMBL" id="OAV92546.1"/>
    </source>
</evidence>
<gene>
    <name evidence="2" type="ORF">PTTG_08637</name>
</gene>
<dbReference type="OMA" id="QSKCATI"/>
<feature type="compositionally biased region" description="Polar residues" evidence="1">
    <location>
        <begin position="172"/>
        <end position="181"/>
    </location>
</feature>
<dbReference type="OrthoDB" id="2497971at2759"/>
<sequence>MVVSGKTASNRKQVHPPAEPPSSVNQGMDGPKGAKKRSHLNMTGGLPSEKAEPSNKIRTPKNEAHMLVDVKPTIPQGRKSKTAGSLPTASNPGNVDKGPISTASLRSMKFKKRTSDVAERPTDAIGSGSSSHVPASQSKCATIVKKNPEVEDDQKLSVNKGDIIVKKEPDTEVNQVASQNRDVAMVKQEPDTEDHPDFAQMSREQSIIWARAVEADKAGDEVVATALYERFREMDSRRPIPKRELPGLPSRTVAARPPTESKTSPEKAAEPPKLFSPYFHKKIKNLRSHIPLTIFNPKWQKAALAYEEKGRAEDGESSDDEDGFFYHGYPCPNEYLQNFREWTLNHWHFHKTLRDVYKFTIFAEWMLKHKANADAICAEHGFMMALRYDIHVRANTLAFRVIVDGQECVGDISILREGIKKEAYNRSRRYDELGCQDNPYLPGGSKYGYDPITHERNLPEPPPEVEEPKPDYRPRDNRPSSSDRFARNPRYHGRSFDPNYVHPRQRNVRRPSGSSSHT</sequence>
<keyword evidence="4" id="KW-1185">Reference proteome</keyword>
<feature type="region of interest" description="Disordered" evidence="1">
    <location>
        <begin position="1"/>
        <end position="138"/>
    </location>
</feature>
<protein>
    <submittedName>
        <fullName evidence="2 3">Uncharacterized protein</fullName>
    </submittedName>
</protein>
<evidence type="ECO:0000256" key="1">
    <source>
        <dbReference type="SAM" id="MobiDB-lite"/>
    </source>
</evidence>
<accession>A0A0C4F673</accession>
<feature type="compositionally biased region" description="Basic and acidic residues" evidence="1">
    <location>
        <begin position="188"/>
        <end position="197"/>
    </location>
</feature>
<evidence type="ECO:0000313" key="3">
    <source>
        <dbReference type="EnsemblFungi" id="PTTG_08637-t43_1-p1"/>
    </source>
</evidence>
<feature type="compositionally biased region" description="Basic and acidic residues" evidence="1">
    <location>
        <begin position="466"/>
        <end position="478"/>
    </location>
</feature>
<proteinExistence type="predicted"/>
<feature type="compositionally biased region" description="Polar residues" evidence="1">
    <location>
        <begin position="127"/>
        <end position="138"/>
    </location>
</feature>
<reference evidence="2" key="2">
    <citation type="submission" date="2016-05" db="EMBL/GenBank/DDBJ databases">
        <title>Comparative analysis highlights variable genome content of wheat rusts and divergence of the mating loci.</title>
        <authorList>
            <person name="Cuomo C.A."/>
            <person name="Bakkeren G."/>
            <person name="Szabo L."/>
            <person name="Khalil H."/>
            <person name="Joly D."/>
            <person name="Goldberg J."/>
            <person name="Young S."/>
            <person name="Zeng Q."/>
            <person name="Fellers J."/>
        </authorList>
    </citation>
    <scope>NUCLEOTIDE SEQUENCE [LARGE SCALE GENOMIC DNA]</scope>
    <source>
        <strain evidence="2">1-1 BBBD Race 1</strain>
    </source>
</reference>